<comment type="function">
    <text evidence="1 11">Adds a myristoyl group to the N-terminal glycine residue of certain cellular proteins.</text>
</comment>
<evidence type="ECO:0000256" key="2">
    <source>
        <dbReference type="ARBA" id="ARBA00004496"/>
    </source>
</evidence>
<evidence type="ECO:0000256" key="7">
    <source>
        <dbReference type="ARBA" id="ARBA00022490"/>
    </source>
</evidence>
<dbReference type="EMBL" id="JAPWDQ010000009">
    <property type="protein sequence ID" value="KAJ5480805.1"/>
    <property type="molecule type" value="Genomic_DNA"/>
</dbReference>
<protein>
    <recommendedName>
        <fullName evidence="6 11">Glycylpeptide N-tetradecanoyltransferase</fullName>
        <ecNumber evidence="5 11">2.3.1.97</ecNumber>
    </recommendedName>
</protein>
<feature type="region of interest" description="Disordered" evidence="13">
    <location>
        <begin position="1"/>
        <end position="42"/>
    </location>
</feature>
<dbReference type="EC" id="2.3.1.97" evidence="5 11"/>
<dbReference type="Proteomes" id="UP001148312">
    <property type="component" value="Unassembled WGS sequence"/>
</dbReference>
<dbReference type="GO" id="GO:0005737">
    <property type="term" value="C:cytoplasm"/>
    <property type="evidence" value="ECO:0007669"/>
    <property type="project" value="UniProtKB-SubCell"/>
</dbReference>
<sequence length="1202" mass="133815">MPDPKDKDKAPERREADQDSSSNSAPTSGGATKKLSGKMLESLMESNPALKNELASMDKETAAKTLANLDISQLLTGMSLGNTKNQKDMASYKFWQTQPVPRFDDRASQETVPQGPIKMIDPEKVSKTPDALLEGFEWCTLDLTNESELRELYELLNNHYVEDDNAMFRFAYSQSFLHWALMSPGWKKEWHVGVRASKSRKLVASICGVPTELRVRGDRIKVTEINFLCIHKKLRSKRLAPVLIKEITRRCYLEGIYQAIYTAGIILPTPVSSCRYYHRALDWLKLYEVGFSPLPHGSTKARQISKNHLPAETSTPGLRPMESKDIDAVHDLLERYLLRFDMNQAFTRDEIDHWMVYKPQPGKEQVVWAYVIEDLETKKITDFVSFYNLESTVINNPKHEVVRAAYLYYYASETAFKDDKSALKARLQLLMNDALICARQAKFDVFNALTSHDNPLFLEQLKFGAGDGQLHFYLFNYRTSAITGGINEKNLPDEKKMGGVAAAEEPMRAWNPWDQTPEASMPDVSPCNLAQLYLTFTRNHFSSCLLHNSPRVSATMGAGQSTDYSGASPEELSHLLAERFATKCFTPLELTHFKDNFFSRAAEQGGLRYWNEQILSEFLGIPDGISFGTGEASLDAGPVLFRMVSYLAAFPFQNTLAPSVLTFEAMVKVVVLLTERYGKVLRRGRKDRTKLLFGSLADVGRKHVGQPADSAGTTKKSTSEYVEEELCPAKSHAAGFSIDEPANDEYDENEDDDLALAALESLDAIEVFRHDHRVDKTVYETGISHDTFRRLLMLLLVIAPLKPLERVDKYMACSGLDPGRASEIRKEAETLIAAFRPDENDGGISYRAFARTVSTSLPYLFDPLTALFEHMLFSEKLNLSQKRTARGEAEAEMSTDEKDNQPLSLSKPILLPGSFESTILTPAVISHLSFFLPSSSQSQNLYRSGVRLHPVFSTSAHGSSLTSFSHNVMTWQSANILLLQGTVKGEEQSRETVTIGAYVPQPWKSSSSHGSPTTSGALPCLFQLSPKHQVLPGNPSTSIQKQANLPIAWFSSHTGLAIGCKIPPASRSQHLPPKPHGAASLTVDTNLESAELFIEPVGHDGVFLPPGNSSMEDNSVKLRLDIYTLEVWGVVPDLELAVSSEPSSSAVENQRSQWEFEAREAERRRNINLKTGAGDSSRESARWLLETAGVIGDHGQYSGGST</sequence>
<comment type="similarity">
    <text evidence="3 12">Belongs to the NMT family.</text>
</comment>
<evidence type="ECO:0000256" key="13">
    <source>
        <dbReference type="SAM" id="MobiDB-lite"/>
    </source>
</evidence>
<evidence type="ECO:0000256" key="11">
    <source>
        <dbReference type="RuleBase" id="RU000586"/>
    </source>
</evidence>
<comment type="subunit">
    <text evidence="4">Monomer.</text>
</comment>
<evidence type="ECO:0000256" key="3">
    <source>
        <dbReference type="ARBA" id="ARBA00009469"/>
    </source>
</evidence>
<dbReference type="FunFam" id="3.40.630.30:FF:000056">
    <property type="entry name" value="Glycylpeptide N-tetradecanoyltransferase"/>
    <property type="match status" value="1"/>
</dbReference>
<accession>A0A9W9X225</accession>
<comment type="caution">
    <text evidence="15">The sequence shown here is derived from an EMBL/GenBank/DDBJ whole genome shotgun (WGS) entry which is preliminary data.</text>
</comment>
<dbReference type="InterPro" id="IPR006571">
    <property type="entry name" value="TLDc_dom"/>
</dbReference>
<dbReference type="SMART" id="SM00584">
    <property type="entry name" value="TLDc"/>
    <property type="match status" value="1"/>
</dbReference>
<evidence type="ECO:0000259" key="14">
    <source>
        <dbReference type="PROSITE" id="PS51886"/>
    </source>
</evidence>
<dbReference type="SUPFAM" id="SSF55729">
    <property type="entry name" value="Acyl-CoA N-acyltransferases (Nat)"/>
    <property type="match status" value="2"/>
</dbReference>
<feature type="compositionally biased region" description="Basic and acidic residues" evidence="13">
    <location>
        <begin position="885"/>
        <end position="900"/>
    </location>
</feature>
<evidence type="ECO:0000313" key="15">
    <source>
        <dbReference type="EMBL" id="KAJ5480805.1"/>
    </source>
</evidence>
<dbReference type="InterPro" id="IPR000903">
    <property type="entry name" value="NMT"/>
</dbReference>
<keyword evidence="9 11" id="KW-0012">Acyltransferase</keyword>
<dbReference type="Pfam" id="PF02799">
    <property type="entry name" value="NMT_C"/>
    <property type="match status" value="1"/>
</dbReference>
<evidence type="ECO:0000256" key="1">
    <source>
        <dbReference type="ARBA" id="ARBA00003900"/>
    </source>
</evidence>
<dbReference type="PROSITE" id="PS00975">
    <property type="entry name" value="NMT_1"/>
    <property type="match status" value="1"/>
</dbReference>
<feature type="compositionally biased region" description="Polar residues" evidence="13">
    <location>
        <begin position="19"/>
        <end position="30"/>
    </location>
</feature>
<evidence type="ECO:0000256" key="10">
    <source>
        <dbReference type="ARBA" id="ARBA00048276"/>
    </source>
</evidence>
<organism evidence="15 16">
    <name type="scientific">Penicillium diatomitis</name>
    <dbReference type="NCBI Taxonomy" id="2819901"/>
    <lineage>
        <taxon>Eukaryota</taxon>
        <taxon>Fungi</taxon>
        <taxon>Dikarya</taxon>
        <taxon>Ascomycota</taxon>
        <taxon>Pezizomycotina</taxon>
        <taxon>Eurotiomycetes</taxon>
        <taxon>Eurotiomycetidae</taxon>
        <taxon>Eurotiales</taxon>
        <taxon>Aspergillaceae</taxon>
        <taxon>Penicillium</taxon>
    </lineage>
</organism>
<dbReference type="InterPro" id="IPR016181">
    <property type="entry name" value="Acyl_CoA_acyltransferase"/>
</dbReference>
<keyword evidence="16" id="KW-1185">Reference proteome</keyword>
<dbReference type="GO" id="GO:0004379">
    <property type="term" value="F:glycylpeptide N-tetradecanoyltransferase activity"/>
    <property type="evidence" value="ECO:0007669"/>
    <property type="project" value="UniProtKB-EC"/>
</dbReference>
<dbReference type="PANTHER" id="PTHR11377">
    <property type="entry name" value="N-MYRISTOYL TRANSFERASE"/>
    <property type="match status" value="1"/>
</dbReference>
<dbReference type="PANTHER" id="PTHR11377:SF5">
    <property type="entry name" value="GLYCYLPEPTIDE N-TETRADECANOYLTRANSFERASE"/>
    <property type="match status" value="1"/>
</dbReference>
<reference evidence="15" key="2">
    <citation type="journal article" date="2023" name="IMA Fungus">
        <title>Comparative genomic study of the Penicillium genus elucidates a diverse pangenome and 15 lateral gene transfer events.</title>
        <authorList>
            <person name="Petersen C."/>
            <person name="Sorensen T."/>
            <person name="Nielsen M.R."/>
            <person name="Sondergaard T.E."/>
            <person name="Sorensen J.L."/>
            <person name="Fitzpatrick D.A."/>
            <person name="Frisvad J.C."/>
            <person name="Nielsen K.L."/>
        </authorList>
    </citation>
    <scope>NUCLEOTIDE SEQUENCE</scope>
    <source>
        <strain evidence="15">IBT 30728</strain>
    </source>
</reference>
<feature type="region of interest" description="Disordered" evidence="13">
    <location>
        <begin position="884"/>
        <end position="903"/>
    </location>
</feature>
<evidence type="ECO:0000256" key="6">
    <source>
        <dbReference type="ARBA" id="ARBA00022240"/>
    </source>
</evidence>
<evidence type="ECO:0000256" key="5">
    <source>
        <dbReference type="ARBA" id="ARBA00012923"/>
    </source>
</evidence>
<evidence type="ECO:0000256" key="9">
    <source>
        <dbReference type="ARBA" id="ARBA00023315"/>
    </source>
</evidence>
<name>A0A9W9X225_9EURO</name>
<feature type="domain" description="TLDc" evidence="14">
    <location>
        <begin position="918"/>
        <end position="1131"/>
    </location>
</feature>
<proteinExistence type="inferred from homology"/>
<dbReference type="AlphaFoldDB" id="A0A9W9X225"/>
<evidence type="ECO:0000256" key="12">
    <source>
        <dbReference type="RuleBase" id="RU004178"/>
    </source>
</evidence>
<dbReference type="FunFam" id="3.40.630.30:FF:000042">
    <property type="entry name" value="Glycylpeptide N-tetradecanoyltransferase"/>
    <property type="match status" value="1"/>
</dbReference>
<keyword evidence="8 11" id="KW-0808">Transferase</keyword>
<dbReference type="RefSeq" id="XP_056788235.1">
    <property type="nucleotide sequence ID" value="XM_056936300.1"/>
</dbReference>
<evidence type="ECO:0000256" key="8">
    <source>
        <dbReference type="ARBA" id="ARBA00022679"/>
    </source>
</evidence>
<dbReference type="InterPro" id="IPR022677">
    <property type="entry name" value="NMT_C"/>
</dbReference>
<dbReference type="GeneID" id="81626549"/>
<comment type="catalytic activity">
    <reaction evidence="10 11">
        <text>N-terminal glycyl-[protein] + tetradecanoyl-CoA = N-tetradecanoylglycyl-[protein] + CoA + H(+)</text>
        <dbReference type="Rhea" id="RHEA:15521"/>
        <dbReference type="Rhea" id="RHEA-COMP:12666"/>
        <dbReference type="Rhea" id="RHEA-COMP:12667"/>
        <dbReference type="ChEBI" id="CHEBI:15378"/>
        <dbReference type="ChEBI" id="CHEBI:57287"/>
        <dbReference type="ChEBI" id="CHEBI:57385"/>
        <dbReference type="ChEBI" id="CHEBI:64723"/>
        <dbReference type="ChEBI" id="CHEBI:133050"/>
        <dbReference type="EC" id="2.3.1.97"/>
    </reaction>
</comment>
<dbReference type="Pfam" id="PF07534">
    <property type="entry name" value="TLD"/>
    <property type="match status" value="1"/>
</dbReference>
<keyword evidence="7" id="KW-0963">Cytoplasm</keyword>
<dbReference type="Gene3D" id="3.40.630.30">
    <property type="match status" value="2"/>
</dbReference>
<dbReference type="InterPro" id="IPR022676">
    <property type="entry name" value="NMT_N"/>
</dbReference>
<reference evidence="15" key="1">
    <citation type="submission" date="2022-12" db="EMBL/GenBank/DDBJ databases">
        <authorList>
            <person name="Petersen C."/>
        </authorList>
    </citation>
    <scope>NUCLEOTIDE SEQUENCE</scope>
    <source>
        <strain evidence="15">IBT 30728</strain>
    </source>
</reference>
<comment type="subcellular location">
    <subcellularLocation>
        <location evidence="2">Cytoplasm</location>
    </subcellularLocation>
</comment>
<dbReference type="PROSITE" id="PS00976">
    <property type="entry name" value="NMT_2"/>
    <property type="match status" value="1"/>
</dbReference>
<dbReference type="Pfam" id="PF01233">
    <property type="entry name" value="NMT"/>
    <property type="match status" value="1"/>
</dbReference>
<evidence type="ECO:0000256" key="4">
    <source>
        <dbReference type="ARBA" id="ARBA00011245"/>
    </source>
</evidence>
<gene>
    <name evidence="15" type="ORF">N7539_006699</name>
</gene>
<dbReference type="PROSITE" id="PS51886">
    <property type="entry name" value="TLDC"/>
    <property type="match status" value="1"/>
</dbReference>
<evidence type="ECO:0000313" key="16">
    <source>
        <dbReference type="Proteomes" id="UP001148312"/>
    </source>
</evidence>
<feature type="compositionally biased region" description="Basic and acidic residues" evidence="13">
    <location>
        <begin position="1"/>
        <end position="17"/>
    </location>
</feature>
<dbReference type="InterPro" id="IPR022678">
    <property type="entry name" value="NMT_CS"/>
</dbReference>